<dbReference type="OMA" id="SLRTHWI"/>
<protein>
    <recommendedName>
        <fullName evidence="1">HTH marR-type domain-containing protein</fullName>
    </recommendedName>
</protein>
<accession>A0A4D4MQD8</accession>
<dbReference type="Gene3D" id="1.10.10.10">
    <property type="entry name" value="Winged helix-like DNA-binding domain superfamily/Winged helix DNA-binding domain"/>
    <property type="match status" value="1"/>
</dbReference>
<dbReference type="InterPro" id="IPR036390">
    <property type="entry name" value="WH_DNA-bd_sf"/>
</dbReference>
<dbReference type="RefSeq" id="WP_010987046.1">
    <property type="nucleotide sequence ID" value="NZ_BAABTN010000065.1"/>
</dbReference>
<evidence type="ECO:0000313" key="5">
    <source>
        <dbReference type="Proteomes" id="UP000302139"/>
    </source>
</evidence>
<dbReference type="PANTHER" id="PTHR33164:SF43">
    <property type="entry name" value="HTH-TYPE TRANSCRIPTIONAL REPRESSOR YETL"/>
    <property type="match status" value="1"/>
</dbReference>
<proteinExistence type="predicted"/>
<dbReference type="SUPFAM" id="SSF46785">
    <property type="entry name" value="Winged helix' DNA-binding domain"/>
    <property type="match status" value="1"/>
</dbReference>
<dbReference type="PROSITE" id="PS50995">
    <property type="entry name" value="HTH_MARR_2"/>
    <property type="match status" value="1"/>
</dbReference>
<dbReference type="Pfam" id="PF12802">
    <property type="entry name" value="MarR_2"/>
    <property type="match status" value="1"/>
</dbReference>
<dbReference type="PANTHER" id="PTHR33164">
    <property type="entry name" value="TRANSCRIPTIONAL REGULATOR, MARR FAMILY"/>
    <property type="match status" value="1"/>
</dbReference>
<dbReference type="InterPro" id="IPR000835">
    <property type="entry name" value="HTH_MarR-typ"/>
</dbReference>
<organism evidence="3 4">
    <name type="scientific">Streptomyces avermitilis</name>
    <dbReference type="NCBI Taxonomy" id="33903"/>
    <lineage>
        <taxon>Bacteria</taxon>
        <taxon>Bacillati</taxon>
        <taxon>Actinomycetota</taxon>
        <taxon>Actinomycetes</taxon>
        <taxon>Kitasatosporales</taxon>
        <taxon>Streptomycetaceae</taxon>
        <taxon>Streptomyces</taxon>
    </lineage>
</organism>
<dbReference type="PRINTS" id="PR00598">
    <property type="entry name" value="HTHMARR"/>
</dbReference>
<dbReference type="InterPro" id="IPR039422">
    <property type="entry name" value="MarR/SlyA-like"/>
</dbReference>
<name>A0A4D4MQD8_STRAX</name>
<feature type="domain" description="HTH marR-type" evidence="1">
    <location>
        <begin position="28"/>
        <end position="157"/>
    </location>
</feature>
<dbReference type="Proteomes" id="UP000302139">
    <property type="component" value="Unassembled WGS sequence"/>
</dbReference>
<evidence type="ECO:0000313" key="2">
    <source>
        <dbReference type="EMBL" id="GDY65821.1"/>
    </source>
</evidence>
<evidence type="ECO:0000313" key="4">
    <source>
        <dbReference type="Proteomes" id="UP000299211"/>
    </source>
</evidence>
<dbReference type="AlphaFoldDB" id="A0A4D4MQD8"/>
<dbReference type="Proteomes" id="UP000299211">
    <property type="component" value="Unassembled WGS sequence"/>
</dbReference>
<sequence>MAVKPEESEKSEEADFTPLRPPTLLALPSYLAGHVARIGHRALVEALKEYDLRLPHFAVLVGLGDFGPLPQHELADRLGLNRSHLVGYLDQVETQRLVRRERDPRDRRRQRVALTSEGTERLGELKALAGRSQTEFLDALTETERDTLIGLMRRIVTRDDAAQQAMSTP</sequence>
<dbReference type="SMART" id="SM00347">
    <property type="entry name" value="HTH_MARR"/>
    <property type="match status" value="1"/>
</dbReference>
<dbReference type="EMBL" id="BJHX01000001">
    <property type="protein sequence ID" value="GDY65821.1"/>
    <property type="molecule type" value="Genomic_DNA"/>
</dbReference>
<comment type="caution">
    <text evidence="3">The sequence shown here is derived from an EMBL/GenBank/DDBJ whole genome shotgun (WGS) entry which is preliminary data.</text>
</comment>
<evidence type="ECO:0000259" key="1">
    <source>
        <dbReference type="PROSITE" id="PS50995"/>
    </source>
</evidence>
<evidence type="ECO:0000313" key="3">
    <source>
        <dbReference type="EMBL" id="GDY73956.1"/>
    </source>
</evidence>
<dbReference type="EMBL" id="BJHY01000001">
    <property type="protein sequence ID" value="GDY73956.1"/>
    <property type="molecule type" value="Genomic_DNA"/>
</dbReference>
<dbReference type="GO" id="GO:0003700">
    <property type="term" value="F:DNA-binding transcription factor activity"/>
    <property type="evidence" value="ECO:0007669"/>
    <property type="project" value="InterPro"/>
</dbReference>
<dbReference type="InterPro" id="IPR036388">
    <property type="entry name" value="WH-like_DNA-bd_sf"/>
</dbReference>
<reference evidence="3 4" key="1">
    <citation type="submission" date="2019-04" db="EMBL/GenBank/DDBJ databases">
        <title>Draft genome sequences of Streptomyces avermitilis ATCC 31267.</title>
        <authorList>
            <person name="Komaki H."/>
            <person name="Tamura T."/>
            <person name="Hosoyama A."/>
        </authorList>
    </citation>
    <scope>NUCLEOTIDE SEQUENCE [LARGE SCALE GENOMIC DNA]</scope>
    <source>
        <strain evidence="3 4">ATCC 31267</strain>
    </source>
</reference>
<dbReference type="GO" id="GO:0006950">
    <property type="term" value="P:response to stress"/>
    <property type="evidence" value="ECO:0007669"/>
    <property type="project" value="TreeGrafter"/>
</dbReference>
<reference evidence="2 5" key="2">
    <citation type="submission" date="2019-04" db="EMBL/GenBank/DDBJ databases">
        <title>Draft genome sequences of Streptomyces avermitilis NBRC 14893.</title>
        <authorList>
            <person name="Komaki H."/>
            <person name="Tamura T."/>
            <person name="Hosoyama A."/>
        </authorList>
    </citation>
    <scope>NUCLEOTIDE SEQUENCE [LARGE SCALE GENOMIC DNA]</scope>
    <source>
        <strain evidence="2 5">NBRC 14893</strain>
    </source>
</reference>
<gene>
    <name evidence="2" type="ORF">SAV14893_052140</name>
    <name evidence="3" type="ORF">SAV31267_034410</name>
</gene>
<dbReference type="GeneID" id="41542732"/>